<proteinExistence type="inferred from homology"/>
<dbReference type="Proteomes" id="UP001632339">
    <property type="component" value="Unassembled WGS sequence"/>
</dbReference>
<keyword evidence="5" id="KW-0540">Nuclease</keyword>
<dbReference type="SUPFAM" id="SSF116734">
    <property type="entry name" value="DNA methylase specificity domain"/>
    <property type="match status" value="2"/>
</dbReference>
<dbReference type="Gene3D" id="1.10.287.1120">
    <property type="entry name" value="Bipartite methylase S protein"/>
    <property type="match status" value="1"/>
</dbReference>
<dbReference type="GO" id="GO:0016787">
    <property type="term" value="F:hydrolase activity"/>
    <property type="evidence" value="ECO:0007669"/>
    <property type="project" value="UniProtKB-KW"/>
</dbReference>
<keyword evidence="6" id="KW-1185">Reference proteome</keyword>
<evidence type="ECO:0000256" key="2">
    <source>
        <dbReference type="ARBA" id="ARBA00022747"/>
    </source>
</evidence>
<evidence type="ECO:0000313" key="6">
    <source>
        <dbReference type="Proteomes" id="UP001632339"/>
    </source>
</evidence>
<dbReference type="CDD" id="cd17282">
    <property type="entry name" value="RMtype1_S_Eco16444ORF1681_TRD1-CR1_like"/>
    <property type="match status" value="1"/>
</dbReference>
<reference evidence="5 6" key="1">
    <citation type="submission" date="2024-12" db="EMBL/GenBank/DDBJ databases">
        <title>C001-4G Acinetobacter sp. assembled genome.</title>
        <authorList>
            <person name="D'Arcy K."/>
            <person name="Kingdon A.D.H."/>
            <person name="Breen A."/>
            <person name="Mckeown C."/>
            <person name="Allman E."/>
            <person name="Sharma P."/>
            <person name="Mcleman A."/>
            <person name="Roberts A.P."/>
        </authorList>
    </citation>
    <scope>NUCLEOTIDE SEQUENCE [LARGE SCALE GENOMIC DNA]</scope>
    <source>
        <strain evidence="5 6">C1-4G</strain>
    </source>
</reference>
<name>A0ABW9JQB9_9GAMM</name>
<dbReference type="PANTHER" id="PTHR30408:SF12">
    <property type="entry name" value="TYPE I RESTRICTION ENZYME MJAVIII SPECIFICITY SUBUNIT"/>
    <property type="match status" value="1"/>
</dbReference>
<accession>A0ABW9JQB9</accession>
<keyword evidence="3" id="KW-0238">DNA-binding</keyword>
<comment type="similarity">
    <text evidence="1">Belongs to the type-I restriction system S methylase family.</text>
</comment>
<evidence type="ECO:0000259" key="4">
    <source>
        <dbReference type="Pfam" id="PF01420"/>
    </source>
</evidence>
<evidence type="ECO:0000313" key="5">
    <source>
        <dbReference type="EMBL" id="MFN0296643.1"/>
    </source>
</evidence>
<keyword evidence="2" id="KW-0680">Restriction system</keyword>
<dbReference type="Gene3D" id="3.90.220.20">
    <property type="entry name" value="DNA methylase specificity domains"/>
    <property type="match status" value="2"/>
</dbReference>
<gene>
    <name evidence="5" type="ORF">ACKVE0_03735</name>
</gene>
<dbReference type="EC" id="3.1.21.-" evidence="5"/>
<dbReference type="InterPro" id="IPR000055">
    <property type="entry name" value="Restrct_endonuc_typeI_TRD"/>
</dbReference>
<keyword evidence="5" id="KW-0378">Hydrolase</keyword>
<dbReference type="PANTHER" id="PTHR30408">
    <property type="entry name" value="TYPE-1 RESTRICTION ENZYME ECOKI SPECIFICITY PROTEIN"/>
    <property type="match status" value="1"/>
</dbReference>
<keyword evidence="5" id="KW-0255">Endonuclease</keyword>
<dbReference type="EMBL" id="JBJXCW010000003">
    <property type="protein sequence ID" value="MFN0296643.1"/>
    <property type="molecule type" value="Genomic_DNA"/>
</dbReference>
<sequence length="439" mass="49078">MAKYQKYAEYQDSGVEWLGEIPSHWNQTYLKYVVLINMGQSPSSEDCNIDGIGIPFLQGNAEFGTYSPTAKNYCPIPKKIADKGDLLFSVRAPVGALNYADMQYGIGRGLCSLKSRSSINSSFLWWVLPTYKYQLDAIATGSTFEAVSAEEVANLKFPLPTIVEQQKIANFLDHETTQIDTLIAKQEKLIELLKEKRQAVISHAVTKGLNPNVSMKDSGVEWLGQVPEHWIVKSYRHASKIYRGKFGHRPRNDPAFYDGEYPFIQTGDVARAGKYITSYSQTLNEKGKEVSQLFPKGTLMMAIAANIGDLAILGFEAYAPDSVVGFKPNQDIDLEFLRYSFMAALPALEQISTQSTQANLNVERIGAVQGVFPSLNDQQEIVGYLDDMLNKYSVIEKEMHKAIELLQERRTALISSAVTGKIDVRNWQDPNEAKTELSL</sequence>
<dbReference type="RefSeq" id="WP_409139677.1">
    <property type="nucleotide sequence ID" value="NZ_JBJXCW010000003.1"/>
</dbReference>
<dbReference type="InterPro" id="IPR044946">
    <property type="entry name" value="Restrct_endonuc_typeI_TRD_sf"/>
</dbReference>
<feature type="domain" description="Type I restriction modification DNA specificity" evidence="4">
    <location>
        <begin position="258"/>
        <end position="404"/>
    </location>
</feature>
<dbReference type="CDD" id="cd17497">
    <property type="entry name" value="RMtype1_S_TteMORF1547P-TRD2-CR2_like"/>
    <property type="match status" value="1"/>
</dbReference>
<dbReference type="GO" id="GO:0004519">
    <property type="term" value="F:endonuclease activity"/>
    <property type="evidence" value="ECO:0007669"/>
    <property type="project" value="UniProtKB-KW"/>
</dbReference>
<feature type="domain" description="Type I restriction modification DNA specificity" evidence="4">
    <location>
        <begin position="22"/>
        <end position="188"/>
    </location>
</feature>
<evidence type="ECO:0000256" key="3">
    <source>
        <dbReference type="ARBA" id="ARBA00023125"/>
    </source>
</evidence>
<evidence type="ECO:0000256" key="1">
    <source>
        <dbReference type="ARBA" id="ARBA00010923"/>
    </source>
</evidence>
<dbReference type="InterPro" id="IPR052021">
    <property type="entry name" value="Type-I_RS_S_subunit"/>
</dbReference>
<organism evidence="5 6">
    <name type="scientific">Acinetobacter albensis</name>
    <dbReference type="NCBI Taxonomy" id="1673609"/>
    <lineage>
        <taxon>Bacteria</taxon>
        <taxon>Pseudomonadati</taxon>
        <taxon>Pseudomonadota</taxon>
        <taxon>Gammaproteobacteria</taxon>
        <taxon>Moraxellales</taxon>
        <taxon>Moraxellaceae</taxon>
        <taxon>Acinetobacter</taxon>
    </lineage>
</organism>
<comment type="caution">
    <text evidence="5">The sequence shown here is derived from an EMBL/GenBank/DDBJ whole genome shotgun (WGS) entry which is preliminary data.</text>
</comment>
<protein>
    <submittedName>
        <fullName evidence="5">Restriction endonuclease subunit S</fullName>
        <ecNumber evidence="5">3.1.21.-</ecNumber>
    </submittedName>
</protein>
<dbReference type="Pfam" id="PF01420">
    <property type="entry name" value="Methylase_S"/>
    <property type="match status" value="2"/>
</dbReference>